<dbReference type="SUPFAM" id="SSF49329">
    <property type="entry name" value="Cu,Zn superoxide dismutase-like"/>
    <property type="match status" value="1"/>
</dbReference>
<feature type="chain" id="PRO_5046179304" evidence="1">
    <location>
        <begin position="20"/>
        <end position="150"/>
    </location>
</feature>
<keyword evidence="4" id="KW-1185">Reference proteome</keyword>
<dbReference type="Proteomes" id="UP000789901">
    <property type="component" value="Unassembled WGS sequence"/>
</dbReference>
<proteinExistence type="predicted"/>
<sequence length="150" mass="15807">MKIFLLVLISFYFLNTAQCQKIATACFAGQNAPITGLITFAEKDSTIEVKVYMTGGHLDPYGVGNATGYVCDPNTPDKCEAGDLSGKHGKLQGTLIGTVTAEYTDQYISLNGTTTLENGVIGRAVVIHQTYALPGGSPARIACANIVEGN</sequence>
<evidence type="ECO:0000256" key="1">
    <source>
        <dbReference type="SAM" id="SignalP"/>
    </source>
</evidence>
<comment type="caution">
    <text evidence="3">The sequence shown here is derived from an EMBL/GenBank/DDBJ whole genome shotgun (WGS) entry which is preliminary data.</text>
</comment>
<gene>
    <name evidence="3" type="ORF">GMARGA_LOCUS23244</name>
</gene>
<dbReference type="InterPro" id="IPR001424">
    <property type="entry name" value="SOD_Cu_Zn_dom"/>
</dbReference>
<name>A0ABN7VV65_GIGMA</name>
<evidence type="ECO:0000313" key="4">
    <source>
        <dbReference type="Proteomes" id="UP000789901"/>
    </source>
</evidence>
<feature type="domain" description="Superoxide dismutase copper/zinc binding" evidence="2">
    <location>
        <begin position="52"/>
        <end position="146"/>
    </location>
</feature>
<keyword evidence="1" id="KW-0732">Signal</keyword>
<protein>
    <submittedName>
        <fullName evidence="3">19412_t:CDS:1</fullName>
    </submittedName>
</protein>
<dbReference type="Gene3D" id="2.60.40.200">
    <property type="entry name" value="Superoxide dismutase, copper/zinc binding domain"/>
    <property type="match status" value="1"/>
</dbReference>
<dbReference type="EMBL" id="CAJVQB010023366">
    <property type="protein sequence ID" value="CAG8801690.1"/>
    <property type="molecule type" value="Genomic_DNA"/>
</dbReference>
<feature type="non-terminal residue" evidence="3">
    <location>
        <position position="150"/>
    </location>
</feature>
<organism evidence="3 4">
    <name type="scientific">Gigaspora margarita</name>
    <dbReference type="NCBI Taxonomy" id="4874"/>
    <lineage>
        <taxon>Eukaryota</taxon>
        <taxon>Fungi</taxon>
        <taxon>Fungi incertae sedis</taxon>
        <taxon>Mucoromycota</taxon>
        <taxon>Glomeromycotina</taxon>
        <taxon>Glomeromycetes</taxon>
        <taxon>Diversisporales</taxon>
        <taxon>Gigasporaceae</taxon>
        <taxon>Gigaspora</taxon>
    </lineage>
</organism>
<dbReference type="PANTHER" id="PTHR20910">
    <property type="entry name" value="AGAP001623-PA"/>
    <property type="match status" value="1"/>
</dbReference>
<dbReference type="PANTHER" id="PTHR20910:SF1">
    <property type="entry name" value="SUPEROXIDE DISMUTASE COPPER_ZINC BINDING DOMAIN-CONTAINING PROTEIN"/>
    <property type="match status" value="1"/>
</dbReference>
<evidence type="ECO:0000313" key="3">
    <source>
        <dbReference type="EMBL" id="CAG8801690.1"/>
    </source>
</evidence>
<reference evidence="3 4" key="1">
    <citation type="submission" date="2021-06" db="EMBL/GenBank/DDBJ databases">
        <authorList>
            <person name="Kallberg Y."/>
            <person name="Tangrot J."/>
            <person name="Rosling A."/>
        </authorList>
    </citation>
    <scope>NUCLEOTIDE SEQUENCE [LARGE SCALE GENOMIC DNA]</scope>
    <source>
        <strain evidence="3 4">120-4 pot B 10/14</strain>
    </source>
</reference>
<dbReference type="InterPro" id="IPR036423">
    <property type="entry name" value="SOD-like_Cu/Zn_dom_sf"/>
</dbReference>
<dbReference type="Pfam" id="PF00080">
    <property type="entry name" value="Sod_Cu"/>
    <property type="match status" value="1"/>
</dbReference>
<evidence type="ECO:0000259" key="2">
    <source>
        <dbReference type="Pfam" id="PF00080"/>
    </source>
</evidence>
<dbReference type="InterPro" id="IPR053257">
    <property type="entry name" value="Cu-only_SOD"/>
</dbReference>
<accession>A0ABN7VV65</accession>
<feature type="signal peptide" evidence="1">
    <location>
        <begin position="1"/>
        <end position="19"/>
    </location>
</feature>